<keyword evidence="2" id="KW-1185">Reference proteome</keyword>
<sequence>QDKTINAELVVQNFCYAGILLCNIWCHNSIFEKYINATYVDEATDPFINLEFASKE</sequence>
<dbReference type="Proteomes" id="UP000789901">
    <property type="component" value="Unassembled WGS sequence"/>
</dbReference>
<gene>
    <name evidence="1" type="ORF">GMARGA_LOCUS29707</name>
</gene>
<dbReference type="EMBL" id="CAJVQB010040510">
    <property type="protein sequence ID" value="CAG8828474.1"/>
    <property type="molecule type" value="Genomic_DNA"/>
</dbReference>
<accession>A0ABN7WDI6</accession>
<organism evidence="1 2">
    <name type="scientific">Gigaspora margarita</name>
    <dbReference type="NCBI Taxonomy" id="4874"/>
    <lineage>
        <taxon>Eukaryota</taxon>
        <taxon>Fungi</taxon>
        <taxon>Fungi incertae sedis</taxon>
        <taxon>Mucoromycota</taxon>
        <taxon>Glomeromycotina</taxon>
        <taxon>Glomeromycetes</taxon>
        <taxon>Diversisporales</taxon>
        <taxon>Gigasporaceae</taxon>
        <taxon>Gigaspora</taxon>
    </lineage>
</organism>
<comment type="caution">
    <text evidence="1">The sequence shown here is derived from an EMBL/GenBank/DDBJ whole genome shotgun (WGS) entry which is preliminary data.</text>
</comment>
<feature type="non-terminal residue" evidence="1">
    <location>
        <position position="1"/>
    </location>
</feature>
<evidence type="ECO:0000313" key="1">
    <source>
        <dbReference type="EMBL" id="CAG8828474.1"/>
    </source>
</evidence>
<proteinExistence type="predicted"/>
<evidence type="ECO:0000313" key="2">
    <source>
        <dbReference type="Proteomes" id="UP000789901"/>
    </source>
</evidence>
<reference evidence="1 2" key="1">
    <citation type="submission" date="2021-06" db="EMBL/GenBank/DDBJ databases">
        <authorList>
            <person name="Kallberg Y."/>
            <person name="Tangrot J."/>
            <person name="Rosling A."/>
        </authorList>
    </citation>
    <scope>NUCLEOTIDE SEQUENCE [LARGE SCALE GENOMIC DNA]</scope>
    <source>
        <strain evidence="1 2">120-4 pot B 10/14</strain>
    </source>
</reference>
<name>A0ABN7WDI6_GIGMA</name>
<protein>
    <submittedName>
        <fullName evidence="1">10145_t:CDS:1</fullName>
    </submittedName>
</protein>